<dbReference type="AlphaFoldDB" id="A0A8I2BKP1"/>
<sequence length="264" mass="31501">MKLLKFTIIMCIKDGEKYINEQIESIINQDFKNWELIIIDDCSVDNSLQIAHKYRELDNRILVKRNPRKLGVINNFLINSSNQNGEWIVFCDQDDIWKFNKLSCLNFYIENNPEFNLFLHNGSYLVSDKKKIYLGAFGEVVINNKKVYEHIPNLRFINLLFRNQAIGCFICIKREFFQKFITLIPKANIYHDHWIVLISSIYSKIFFINQDLISYRRHEKTNTKTNKFLNKISDRFLIVFSLLLNHFNLIKGKDLKVLKEDFNK</sequence>
<evidence type="ECO:0000313" key="3">
    <source>
        <dbReference type="Proteomes" id="UP000666562"/>
    </source>
</evidence>
<comment type="caution">
    <text evidence="2">The sequence shown here is derived from an EMBL/GenBank/DDBJ whole genome shotgun (WGS) entry which is preliminary data.</text>
</comment>
<keyword evidence="2" id="KW-0808">Transferase</keyword>
<evidence type="ECO:0000259" key="1">
    <source>
        <dbReference type="Pfam" id="PF00535"/>
    </source>
</evidence>
<dbReference type="InterPro" id="IPR029044">
    <property type="entry name" value="Nucleotide-diphossugar_trans"/>
</dbReference>
<dbReference type="PANTHER" id="PTHR22916:SF3">
    <property type="entry name" value="UDP-GLCNAC:BETAGAL BETA-1,3-N-ACETYLGLUCOSAMINYLTRANSFERASE-LIKE PROTEIN 1"/>
    <property type="match status" value="1"/>
</dbReference>
<protein>
    <submittedName>
        <fullName evidence="2">Glycosyltransferase</fullName>
    </submittedName>
</protein>
<organism evidence="2 3">
    <name type="scientific">Prochlorococcus marinus str. XMU1401</name>
    <dbReference type="NCBI Taxonomy" id="2052594"/>
    <lineage>
        <taxon>Bacteria</taxon>
        <taxon>Bacillati</taxon>
        <taxon>Cyanobacteriota</taxon>
        <taxon>Cyanophyceae</taxon>
        <taxon>Synechococcales</taxon>
        <taxon>Prochlorococcaceae</taxon>
        <taxon>Prochlorococcus</taxon>
    </lineage>
</organism>
<dbReference type="PANTHER" id="PTHR22916">
    <property type="entry name" value="GLYCOSYLTRANSFERASE"/>
    <property type="match status" value="1"/>
</dbReference>
<dbReference type="Proteomes" id="UP000666562">
    <property type="component" value="Unassembled WGS sequence"/>
</dbReference>
<dbReference type="Gene3D" id="3.90.550.10">
    <property type="entry name" value="Spore Coat Polysaccharide Biosynthesis Protein SpsA, Chain A"/>
    <property type="match status" value="1"/>
</dbReference>
<evidence type="ECO:0000313" key="2">
    <source>
        <dbReference type="EMBL" id="MBO8223280.1"/>
    </source>
</evidence>
<name>A0A8I2BKP1_PROMR</name>
<gene>
    <name evidence="2" type="ORF">HA142_07110</name>
</gene>
<dbReference type="InterPro" id="IPR001173">
    <property type="entry name" value="Glyco_trans_2-like"/>
</dbReference>
<dbReference type="RefSeq" id="WP_100883925.1">
    <property type="nucleotide sequence ID" value="NZ_JAAORC010000002.1"/>
</dbReference>
<reference evidence="2" key="1">
    <citation type="submission" date="2020-03" db="EMBL/GenBank/DDBJ databases">
        <title>Genome differentiation and subclade ecological adaptation of Prochlorococcus HLII clade in the global ocean.</title>
        <authorList>
            <person name="Yan W."/>
            <person name="Fen X."/>
            <person name="Zhang W."/>
        </authorList>
    </citation>
    <scope>NUCLEOTIDE SEQUENCE</scope>
    <source>
        <strain evidence="2">XMU1401</strain>
    </source>
</reference>
<proteinExistence type="predicted"/>
<dbReference type="Pfam" id="PF00535">
    <property type="entry name" value="Glycos_transf_2"/>
    <property type="match status" value="1"/>
</dbReference>
<dbReference type="GO" id="GO:0016758">
    <property type="term" value="F:hexosyltransferase activity"/>
    <property type="evidence" value="ECO:0007669"/>
    <property type="project" value="UniProtKB-ARBA"/>
</dbReference>
<dbReference type="EMBL" id="JAAORC010000002">
    <property type="protein sequence ID" value="MBO8223280.1"/>
    <property type="molecule type" value="Genomic_DNA"/>
</dbReference>
<feature type="domain" description="Glycosyltransferase 2-like" evidence="1">
    <location>
        <begin position="7"/>
        <end position="114"/>
    </location>
</feature>
<accession>A0A8I2BKP1</accession>
<dbReference type="SUPFAM" id="SSF53448">
    <property type="entry name" value="Nucleotide-diphospho-sugar transferases"/>
    <property type="match status" value="1"/>
</dbReference>